<dbReference type="KEGG" id="kla:KLLA0_C14740g"/>
<keyword evidence="3" id="KW-1185">Reference proteome</keyword>
<reference evidence="2 3" key="1">
    <citation type="journal article" date="2004" name="Nature">
        <title>Genome evolution in yeasts.</title>
        <authorList>
            <consortium name="Genolevures"/>
            <person name="Dujon B."/>
            <person name="Sherman D."/>
            <person name="Fischer G."/>
            <person name="Durrens P."/>
            <person name="Casaregola S."/>
            <person name="Lafontaine I."/>
            <person name="de Montigny J."/>
            <person name="Marck C."/>
            <person name="Neuveglise C."/>
            <person name="Talla E."/>
            <person name="Goffard N."/>
            <person name="Frangeul L."/>
            <person name="Aigle M."/>
            <person name="Anthouard V."/>
            <person name="Babour A."/>
            <person name="Barbe V."/>
            <person name="Barnay S."/>
            <person name="Blanchin S."/>
            <person name="Beckerich J.M."/>
            <person name="Beyne E."/>
            <person name="Bleykasten C."/>
            <person name="Boisrame A."/>
            <person name="Boyer J."/>
            <person name="Cattolico L."/>
            <person name="Confanioleri F."/>
            <person name="de Daruvar A."/>
            <person name="Despons L."/>
            <person name="Fabre E."/>
            <person name="Fairhead C."/>
            <person name="Ferry-Dumazet H."/>
            <person name="Groppi A."/>
            <person name="Hantraye F."/>
            <person name="Hennequin C."/>
            <person name="Jauniaux N."/>
            <person name="Joyet P."/>
            <person name="Kachouri R."/>
            <person name="Kerrest A."/>
            <person name="Koszul R."/>
            <person name="Lemaire M."/>
            <person name="Lesur I."/>
            <person name="Ma L."/>
            <person name="Muller H."/>
            <person name="Nicaud J.M."/>
            <person name="Nikolski M."/>
            <person name="Oztas S."/>
            <person name="Ozier-Kalogeropoulos O."/>
            <person name="Pellenz S."/>
            <person name="Potier S."/>
            <person name="Richard G.F."/>
            <person name="Straub M.L."/>
            <person name="Suleau A."/>
            <person name="Swennene D."/>
            <person name="Tekaia F."/>
            <person name="Wesolowski-Louvel M."/>
            <person name="Westhof E."/>
            <person name="Wirth B."/>
            <person name="Zeniou-Meyer M."/>
            <person name="Zivanovic I."/>
            <person name="Bolotin-Fukuhara M."/>
            <person name="Thierry A."/>
            <person name="Bouchier C."/>
            <person name="Caudron B."/>
            <person name="Scarpelli C."/>
            <person name="Gaillardin C."/>
            <person name="Weissenbach J."/>
            <person name="Wincker P."/>
            <person name="Souciet J.L."/>
        </authorList>
    </citation>
    <scope>NUCLEOTIDE SEQUENCE [LARGE SCALE GENOMIC DNA]</scope>
    <source>
        <strain evidence="3">ATCC 8585 / CBS 2359 / DSM 70799 / NBRC 1267 / NRRL Y-1140 / WM37</strain>
    </source>
</reference>
<name>Q6CT79_KLULA</name>
<protein>
    <submittedName>
        <fullName evidence="2">KLLA0C14740p</fullName>
    </submittedName>
</protein>
<dbReference type="HOGENOM" id="CLU_1454639_0_0_1"/>
<accession>Q6CT79</accession>
<dbReference type="PaxDb" id="284590-Q6CT79"/>
<sequence length="186" mass="21482">MGEVKSYLRKWRRSSILKRSSLKDKRKENWEQRIEKSLSECDDIKNLLAGRPTTPDIARTNNSTFLSKRSRAFVTEPLSNQELDKIKYMNFAMERDYRAGTRPVIPRMDSTNRRKLSVNLTPTSISADDSENNAIVKDFSEFIEISFNSLSISDEYTPQPSFSKESEEPRTASSKSLESLWSKNVK</sequence>
<feature type="compositionally biased region" description="Polar residues" evidence="1">
    <location>
        <begin position="171"/>
        <end position="186"/>
    </location>
</feature>
<proteinExistence type="predicted"/>
<dbReference type="EMBL" id="CR382123">
    <property type="protein sequence ID" value="CAH01711.1"/>
    <property type="molecule type" value="Genomic_DNA"/>
</dbReference>
<feature type="region of interest" description="Disordered" evidence="1">
    <location>
        <begin position="153"/>
        <end position="186"/>
    </location>
</feature>
<feature type="compositionally biased region" description="Polar residues" evidence="1">
    <location>
        <begin position="153"/>
        <end position="163"/>
    </location>
</feature>
<evidence type="ECO:0000313" key="2">
    <source>
        <dbReference type="EMBL" id="CAH01711.1"/>
    </source>
</evidence>
<dbReference type="Proteomes" id="UP000000598">
    <property type="component" value="Chromosome C"/>
</dbReference>
<dbReference type="AlphaFoldDB" id="Q6CT79"/>
<dbReference type="RefSeq" id="XP_452860.1">
    <property type="nucleotide sequence ID" value="XM_452860.1"/>
</dbReference>
<organism evidence="2 3">
    <name type="scientific">Kluyveromyces lactis (strain ATCC 8585 / CBS 2359 / DSM 70799 / NBRC 1267 / NRRL Y-1140 / WM37)</name>
    <name type="common">Yeast</name>
    <name type="synonym">Candida sphaerica</name>
    <dbReference type="NCBI Taxonomy" id="284590"/>
    <lineage>
        <taxon>Eukaryota</taxon>
        <taxon>Fungi</taxon>
        <taxon>Dikarya</taxon>
        <taxon>Ascomycota</taxon>
        <taxon>Saccharomycotina</taxon>
        <taxon>Saccharomycetes</taxon>
        <taxon>Saccharomycetales</taxon>
        <taxon>Saccharomycetaceae</taxon>
        <taxon>Kluyveromyces</taxon>
    </lineage>
</organism>
<evidence type="ECO:0000313" key="3">
    <source>
        <dbReference type="Proteomes" id="UP000000598"/>
    </source>
</evidence>
<evidence type="ECO:0000256" key="1">
    <source>
        <dbReference type="SAM" id="MobiDB-lite"/>
    </source>
</evidence>
<dbReference type="GeneID" id="2892011"/>
<dbReference type="InParanoid" id="Q6CT79"/>
<gene>
    <name evidence="2" type="ORF">KLLA0_C14740g</name>
</gene>